<keyword evidence="1" id="KW-0732">Signal</keyword>
<reference evidence="2" key="1">
    <citation type="submission" date="2021-05" db="EMBL/GenBank/DDBJ databases">
        <title>The genome of the haptophyte Pavlova lutheri (Diacronema luteri, Pavlovales) - a model for lipid biosynthesis in eukaryotic algae.</title>
        <authorList>
            <person name="Hulatt C.J."/>
            <person name="Posewitz M.C."/>
        </authorList>
    </citation>
    <scope>NUCLEOTIDE SEQUENCE</scope>
    <source>
        <strain evidence="2">NIVA-4/92</strain>
    </source>
</reference>
<evidence type="ECO:0000256" key="1">
    <source>
        <dbReference type="SAM" id="SignalP"/>
    </source>
</evidence>
<proteinExistence type="predicted"/>
<accession>A0A8J6C767</accession>
<comment type="caution">
    <text evidence="2">The sequence shown here is derived from an EMBL/GenBank/DDBJ whole genome shotgun (WGS) entry which is preliminary data.</text>
</comment>
<sequence length="189" mass="19969">MIALALAAVGLVQPPVAGSQVTARRGFVMQTATAVAASAFVAVSPSRAGYVTNLGFGDAMPGKGDVDKDVLGSSGVQADLTKLAKYAALAKELAAKFAAEPQSDIKPIVASFNRAELRTALNSVGTVFSEDFQKQSDRLVRNVIQDLSELDSLVSLKEGTTRSPKKITSIARFTSKLDKDLTEFLSYVK</sequence>
<dbReference type="EMBL" id="JAGTXO010000039">
    <property type="protein sequence ID" value="KAG8459560.1"/>
    <property type="molecule type" value="Genomic_DNA"/>
</dbReference>
<keyword evidence="3" id="KW-1185">Reference proteome</keyword>
<name>A0A8J6C767_DIALT</name>
<gene>
    <name evidence="2" type="ORF">KFE25_000916</name>
</gene>
<dbReference type="AlphaFoldDB" id="A0A8J6C767"/>
<dbReference type="Proteomes" id="UP000751190">
    <property type="component" value="Unassembled WGS sequence"/>
</dbReference>
<dbReference type="OrthoDB" id="188983at2759"/>
<organism evidence="2 3">
    <name type="scientific">Diacronema lutheri</name>
    <name type="common">Unicellular marine alga</name>
    <name type="synonym">Monochrysis lutheri</name>
    <dbReference type="NCBI Taxonomy" id="2081491"/>
    <lineage>
        <taxon>Eukaryota</taxon>
        <taxon>Haptista</taxon>
        <taxon>Haptophyta</taxon>
        <taxon>Pavlovophyceae</taxon>
        <taxon>Pavlovales</taxon>
        <taxon>Pavlovaceae</taxon>
        <taxon>Diacronema</taxon>
    </lineage>
</organism>
<feature type="signal peptide" evidence="1">
    <location>
        <begin position="1"/>
        <end position="18"/>
    </location>
</feature>
<evidence type="ECO:0000313" key="3">
    <source>
        <dbReference type="Proteomes" id="UP000751190"/>
    </source>
</evidence>
<protein>
    <submittedName>
        <fullName evidence="2">Uncharacterized protein</fullName>
    </submittedName>
</protein>
<feature type="chain" id="PRO_5035203607" evidence="1">
    <location>
        <begin position="19"/>
        <end position="189"/>
    </location>
</feature>
<evidence type="ECO:0000313" key="2">
    <source>
        <dbReference type="EMBL" id="KAG8459560.1"/>
    </source>
</evidence>